<accession>A0A154V2I9</accession>
<dbReference type="InterPro" id="IPR023286">
    <property type="entry name" value="ABATE_dom_sf"/>
</dbReference>
<dbReference type="Proteomes" id="UP000076218">
    <property type="component" value="Unassembled WGS sequence"/>
</dbReference>
<evidence type="ECO:0000313" key="2">
    <source>
        <dbReference type="EMBL" id="KZC95596.1"/>
    </source>
</evidence>
<protein>
    <recommendedName>
        <fullName evidence="1">Zinc finger CGNR domain-containing protein</fullName>
    </recommendedName>
</protein>
<gene>
    <name evidence="2" type="ORF">AWH51_07215</name>
</gene>
<proteinExistence type="predicted"/>
<comment type="caution">
    <text evidence="2">The sequence shown here is derived from an EMBL/GenBank/DDBJ whole genome shotgun (WGS) entry which is preliminary data.</text>
</comment>
<dbReference type="EMBL" id="LQXA01000020">
    <property type="protein sequence ID" value="KZC95596.1"/>
    <property type="molecule type" value="Genomic_DNA"/>
</dbReference>
<dbReference type="PANTHER" id="PTHR35525:SF3">
    <property type="entry name" value="BLL6575 PROTEIN"/>
    <property type="match status" value="1"/>
</dbReference>
<dbReference type="AlphaFoldDB" id="A0A154V2I9"/>
<sequence length="185" mass="19894">MDPSRHPSAEDRGAVHPDEELLLAVLNSAPVVDGGREDHLDGASGRQLARTWGGIGTAAELERLRRARDAIQAVVRADAGAGGIADPDPVAALADVVDGVVRTPRVTAAGVTWELRAPRDERLAVEVVLAWSDVTARLPGRLRPCANDECRLFLLDRSRPGTARWCSMATCGNRMKARAHAQRTR</sequence>
<evidence type="ECO:0000313" key="3">
    <source>
        <dbReference type="Proteomes" id="UP000076218"/>
    </source>
</evidence>
<feature type="domain" description="Zinc finger CGNR" evidence="1">
    <location>
        <begin position="141"/>
        <end position="183"/>
    </location>
</feature>
<dbReference type="InterPro" id="IPR021005">
    <property type="entry name" value="Znf_CGNR"/>
</dbReference>
<dbReference type="STRING" id="31965.AWH51_07215"/>
<dbReference type="Gene3D" id="1.10.3300.10">
    <property type="entry name" value="Jann2411-like domain"/>
    <property type="match status" value="1"/>
</dbReference>
<name>A0A154V2I9_9MICO</name>
<evidence type="ECO:0000259" key="1">
    <source>
        <dbReference type="Pfam" id="PF11706"/>
    </source>
</evidence>
<dbReference type="SUPFAM" id="SSF160904">
    <property type="entry name" value="Jann2411-like"/>
    <property type="match status" value="1"/>
</dbReference>
<dbReference type="PANTHER" id="PTHR35525">
    <property type="entry name" value="BLL6575 PROTEIN"/>
    <property type="match status" value="1"/>
</dbReference>
<dbReference type="InterPro" id="IPR010852">
    <property type="entry name" value="ABATE"/>
</dbReference>
<dbReference type="Pfam" id="PF11706">
    <property type="entry name" value="zf-CGNR"/>
    <property type="match status" value="1"/>
</dbReference>
<reference evidence="2 3" key="1">
    <citation type="submission" date="2016-01" db="EMBL/GenBank/DDBJ databases">
        <title>Draft genome sequence of Clavibacter michiganensis subsp. tessellarius DOAB 609.</title>
        <authorList>
            <person name="Tambong J.T."/>
        </authorList>
    </citation>
    <scope>NUCLEOTIDE SEQUENCE [LARGE SCALE GENOMIC DNA]</scope>
    <source>
        <strain evidence="2 3">DOAB 609</strain>
    </source>
</reference>
<organism evidence="2 3">
    <name type="scientific">Clavibacter tessellarius</name>
    <dbReference type="NCBI Taxonomy" id="31965"/>
    <lineage>
        <taxon>Bacteria</taxon>
        <taxon>Bacillati</taxon>
        <taxon>Actinomycetota</taxon>
        <taxon>Actinomycetes</taxon>
        <taxon>Micrococcales</taxon>
        <taxon>Microbacteriaceae</taxon>
        <taxon>Clavibacter</taxon>
    </lineage>
</organism>